<gene>
    <name evidence="5 6" type="primary">scpB</name>
    <name evidence="6" type="ORF">skT53_07830</name>
</gene>
<evidence type="ECO:0000256" key="3">
    <source>
        <dbReference type="ARBA" id="ARBA00022829"/>
    </source>
</evidence>
<keyword evidence="4 5" id="KW-0131">Cell cycle</keyword>
<evidence type="ECO:0000313" key="7">
    <source>
        <dbReference type="Proteomes" id="UP000593802"/>
    </source>
</evidence>
<dbReference type="HAMAP" id="MF_01804">
    <property type="entry name" value="ScpB"/>
    <property type="match status" value="1"/>
</dbReference>
<dbReference type="SUPFAM" id="SSF46785">
    <property type="entry name" value="Winged helix' DNA-binding domain"/>
    <property type="match status" value="2"/>
</dbReference>
<evidence type="ECO:0000256" key="1">
    <source>
        <dbReference type="ARBA" id="ARBA00022490"/>
    </source>
</evidence>
<dbReference type="PANTHER" id="PTHR34298:SF2">
    <property type="entry name" value="SEGREGATION AND CONDENSATION PROTEIN B"/>
    <property type="match status" value="1"/>
</dbReference>
<evidence type="ECO:0000313" key="6">
    <source>
        <dbReference type="EMBL" id="BCJ85798.1"/>
    </source>
</evidence>
<keyword evidence="3 5" id="KW-0159">Chromosome partition</keyword>
<dbReference type="GO" id="GO:0006260">
    <property type="term" value="P:DNA replication"/>
    <property type="evidence" value="ECO:0007669"/>
    <property type="project" value="UniProtKB-UniRule"/>
</dbReference>
<keyword evidence="7" id="KW-1185">Reference proteome</keyword>
<dbReference type="KEGG" id="eff:skT53_07830"/>
<evidence type="ECO:0000256" key="4">
    <source>
        <dbReference type="ARBA" id="ARBA00023306"/>
    </source>
</evidence>
<name>A0A7I8D6P3_9BACL</name>
<dbReference type="GO" id="GO:0051304">
    <property type="term" value="P:chromosome separation"/>
    <property type="evidence" value="ECO:0007669"/>
    <property type="project" value="InterPro"/>
</dbReference>
<organism evidence="6 7">
    <name type="scientific">Effusibacillus dendaii</name>
    <dbReference type="NCBI Taxonomy" id="2743772"/>
    <lineage>
        <taxon>Bacteria</taxon>
        <taxon>Bacillati</taxon>
        <taxon>Bacillota</taxon>
        <taxon>Bacilli</taxon>
        <taxon>Bacillales</taxon>
        <taxon>Alicyclobacillaceae</taxon>
        <taxon>Effusibacillus</taxon>
    </lineage>
</organism>
<reference evidence="6 7" key="1">
    <citation type="submission" date="2020-08" db="EMBL/GenBank/DDBJ databases">
        <title>Complete Genome Sequence of Effusibacillus dendaii Strain skT53, Isolated from Farmland soil.</title>
        <authorList>
            <person name="Konishi T."/>
            <person name="Kawasaki H."/>
        </authorList>
    </citation>
    <scope>NUCLEOTIDE SEQUENCE [LARGE SCALE GENOMIC DNA]</scope>
    <source>
        <strain evidence="7">skT53</strain>
    </source>
</reference>
<comment type="similarity">
    <text evidence="5">Belongs to the ScpB family.</text>
</comment>
<keyword evidence="1 5" id="KW-0963">Cytoplasm</keyword>
<dbReference type="InterPro" id="IPR036388">
    <property type="entry name" value="WH-like_DNA-bd_sf"/>
</dbReference>
<dbReference type="Proteomes" id="UP000593802">
    <property type="component" value="Chromosome"/>
</dbReference>
<dbReference type="NCBIfam" id="TIGR00281">
    <property type="entry name" value="SMC-Scp complex subunit ScpB"/>
    <property type="match status" value="1"/>
</dbReference>
<keyword evidence="2 5" id="KW-0132">Cell division</keyword>
<dbReference type="PANTHER" id="PTHR34298">
    <property type="entry name" value="SEGREGATION AND CONDENSATION PROTEIN B"/>
    <property type="match status" value="1"/>
</dbReference>
<accession>A0A7I8D6P3</accession>
<evidence type="ECO:0000256" key="2">
    <source>
        <dbReference type="ARBA" id="ARBA00022618"/>
    </source>
</evidence>
<dbReference type="InterPro" id="IPR005234">
    <property type="entry name" value="ScpB_csome_segregation"/>
</dbReference>
<dbReference type="PIRSF" id="PIRSF019345">
    <property type="entry name" value="ScpB"/>
    <property type="match status" value="1"/>
</dbReference>
<dbReference type="InterPro" id="IPR036390">
    <property type="entry name" value="WH_DNA-bd_sf"/>
</dbReference>
<dbReference type="GO" id="GO:0051301">
    <property type="term" value="P:cell division"/>
    <property type="evidence" value="ECO:0007669"/>
    <property type="project" value="UniProtKB-KW"/>
</dbReference>
<dbReference type="Pfam" id="PF04079">
    <property type="entry name" value="SMC_ScpB"/>
    <property type="match status" value="1"/>
</dbReference>
<dbReference type="EMBL" id="AP023366">
    <property type="protein sequence ID" value="BCJ85798.1"/>
    <property type="molecule type" value="Genomic_DNA"/>
</dbReference>
<dbReference type="GO" id="GO:0005737">
    <property type="term" value="C:cytoplasm"/>
    <property type="evidence" value="ECO:0007669"/>
    <property type="project" value="UniProtKB-SubCell"/>
</dbReference>
<protein>
    <recommendedName>
        <fullName evidence="5">Segregation and condensation protein B</fullName>
    </recommendedName>
</protein>
<proteinExistence type="inferred from homology"/>
<dbReference type="AlphaFoldDB" id="A0A7I8D6P3"/>
<dbReference type="Gene3D" id="1.10.10.10">
    <property type="entry name" value="Winged helix-like DNA-binding domain superfamily/Winged helix DNA-binding domain"/>
    <property type="match status" value="2"/>
</dbReference>
<comment type="subunit">
    <text evidence="5">Homodimer. Homodimerization may be required to stabilize the binding of ScpA to the Smc head domains. Component of a cohesin-like complex composed of ScpA, ScpB and the Smc homodimer, in which ScpA and ScpB bind to the head domain of Smc. The presence of the three proteins is required for the association of the complex with DNA.</text>
</comment>
<comment type="subcellular location">
    <subcellularLocation>
        <location evidence="5">Cytoplasm</location>
    </subcellularLocation>
    <text evidence="5">Associated with two foci at the outer edges of the nucleoid region in young cells, and at four foci within both cell halves in older cells.</text>
</comment>
<sequence>MVNLFMDYKEVKSIIEGLLFVSGSEGMEAKQIAEIIEIDVEEAVDICHDLAADFRREGRGLQIVEVAGTFQMTTLPEHAPYFEKLAYQPQQASLSQAALETLAIIAYKQPITRSEIEEIRGVKSERGINNLMAKKLIQEVGRTEGPGRPILYGTTKEFLDYFGLGSLKELPPPPSFLPQDVLEEERLLFDQRSIFTDTAGESSSHEPEE</sequence>
<evidence type="ECO:0000256" key="5">
    <source>
        <dbReference type="HAMAP-Rule" id="MF_01804"/>
    </source>
</evidence>
<comment type="function">
    <text evidence="5">Participates in chromosomal partition during cell division. May act via the formation of a condensin-like complex containing Smc and ScpA that pull DNA away from mid-cell into both cell halves.</text>
</comment>